<keyword evidence="1" id="KW-0175">Coiled coil</keyword>
<gene>
    <name evidence="2" type="ORF">DERYTH_LOCUS20332</name>
</gene>
<evidence type="ECO:0000313" key="2">
    <source>
        <dbReference type="EMBL" id="CAG8785593.1"/>
    </source>
</evidence>
<evidence type="ECO:0000256" key="1">
    <source>
        <dbReference type="SAM" id="Coils"/>
    </source>
</evidence>
<protein>
    <submittedName>
        <fullName evidence="2">15462_t:CDS:1</fullName>
    </submittedName>
</protein>
<reference evidence="2" key="1">
    <citation type="submission" date="2021-06" db="EMBL/GenBank/DDBJ databases">
        <authorList>
            <person name="Kallberg Y."/>
            <person name="Tangrot J."/>
            <person name="Rosling A."/>
        </authorList>
    </citation>
    <scope>NUCLEOTIDE SEQUENCE</scope>
    <source>
        <strain evidence="2">MA453B</strain>
    </source>
</reference>
<sequence>MPSNNNALNFVFVDSSHQISRQRLLEEIQTLTDEISSLNSKISSLEAEISSLCQL</sequence>
<dbReference type="AlphaFoldDB" id="A0A9N9JKT5"/>
<dbReference type="OrthoDB" id="2392075at2759"/>
<evidence type="ECO:0000313" key="3">
    <source>
        <dbReference type="Proteomes" id="UP000789405"/>
    </source>
</evidence>
<organism evidence="2 3">
    <name type="scientific">Dentiscutata erythropus</name>
    <dbReference type="NCBI Taxonomy" id="1348616"/>
    <lineage>
        <taxon>Eukaryota</taxon>
        <taxon>Fungi</taxon>
        <taxon>Fungi incertae sedis</taxon>
        <taxon>Mucoromycota</taxon>
        <taxon>Glomeromycotina</taxon>
        <taxon>Glomeromycetes</taxon>
        <taxon>Diversisporales</taxon>
        <taxon>Gigasporaceae</taxon>
        <taxon>Dentiscutata</taxon>
    </lineage>
</organism>
<dbReference type="EMBL" id="CAJVPY010023776">
    <property type="protein sequence ID" value="CAG8785593.1"/>
    <property type="molecule type" value="Genomic_DNA"/>
</dbReference>
<proteinExistence type="predicted"/>
<accession>A0A9N9JKT5</accession>
<comment type="caution">
    <text evidence="2">The sequence shown here is derived from an EMBL/GenBank/DDBJ whole genome shotgun (WGS) entry which is preliminary data.</text>
</comment>
<feature type="coiled-coil region" evidence="1">
    <location>
        <begin position="21"/>
        <end position="55"/>
    </location>
</feature>
<feature type="non-terminal residue" evidence="2">
    <location>
        <position position="55"/>
    </location>
</feature>
<dbReference type="Proteomes" id="UP000789405">
    <property type="component" value="Unassembled WGS sequence"/>
</dbReference>
<keyword evidence="3" id="KW-1185">Reference proteome</keyword>
<name>A0A9N9JKT5_9GLOM</name>